<dbReference type="InterPro" id="IPR000172">
    <property type="entry name" value="GMC_OxRdtase_N"/>
</dbReference>
<gene>
    <name evidence="10" type="ORF">N7452_007901</name>
</gene>
<dbReference type="PROSITE" id="PS00624">
    <property type="entry name" value="GMC_OXRED_2"/>
    <property type="match status" value="1"/>
</dbReference>
<name>A0A9W9QGC5_PENBR</name>
<organism evidence="10 11">
    <name type="scientific">Penicillium brevicompactum</name>
    <dbReference type="NCBI Taxonomy" id="5074"/>
    <lineage>
        <taxon>Eukaryota</taxon>
        <taxon>Fungi</taxon>
        <taxon>Dikarya</taxon>
        <taxon>Ascomycota</taxon>
        <taxon>Pezizomycotina</taxon>
        <taxon>Eurotiomycetes</taxon>
        <taxon>Eurotiomycetidae</taxon>
        <taxon>Eurotiales</taxon>
        <taxon>Aspergillaceae</taxon>
        <taxon>Penicillium</taxon>
    </lineage>
</organism>
<reference evidence="10" key="1">
    <citation type="submission" date="2022-12" db="EMBL/GenBank/DDBJ databases">
        <authorList>
            <person name="Petersen C."/>
        </authorList>
    </citation>
    <scope>NUCLEOTIDE SEQUENCE</scope>
    <source>
        <strain evidence="10">IBT 35673</strain>
    </source>
</reference>
<dbReference type="SUPFAM" id="SSF51905">
    <property type="entry name" value="FAD/NAD(P)-binding domain"/>
    <property type="match status" value="1"/>
</dbReference>
<dbReference type="SUPFAM" id="SSF54373">
    <property type="entry name" value="FAD-linked reductases, C-terminal domain"/>
    <property type="match status" value="1"/>
</dbReference>
<dbReference type="PANTHER" id="PTHR11552:SF210">
    <property type="entry name" value="GLUCOSE-METHANOL-CHOLINE OXIDOREDUCTASE N-TERMINAL DOMAIN-CONTAINING PROTEIN-RELATED"/>
    <property type="match status" value="1"/>
</dbReference>
<keyword evidence="5" id="KW-0964">Secreted</keyword>
<dbReference type="GO" id="GO:0016614">
    <property type="term" value="F:oxidoreductase activity, acting on CH-OH group of donors"/>
    <property type="evidence" value="ECO:0007669"/>
    <property type="project" value="InterPro"/>
</dbReference>
<evidence type="ECO:0000256" key="4">
    <source>
        <dbReference type="ARBA" id="ARBA00022490"/>
    </source>
</evidence>
<keyword evidence="5" id="KW-0134">Cell wall</keyword>
<dbReference type="Gene3D" id="3.50.50.60">
    <property type="entry name" value="FAD/NAD(P)-binding domain"/>
    <property type="match status" value="1"/>
</dbReference>
<dbReference type="InterPro" id="IPR012132">
    <property type="entry name" value="GMC_OxRdtase"/>
</dbReference>
<feature type="domain" description="Glucose-methanol-choline oxidoreductase N-terminal" evidence="9">
    <location>
        <begin position="355"/>
        <end position="369"/>
    </location>
</feature>
<sequence length="688" mass="75370">MLIAIVHGIAEKLPDTVFPLTIYLRFDVICSETYSRKSAILIRRYRVGQVHLLEIHSRLKLRPNTMSDQGGEIPTCSVEEFLATSFDYIICGGGTAGCTIATRLSENPNVTVGLIEAGRNRLGDPVVDIPGMWPAQLANPDYDWGMYSEPQAGNRGRVHHVPRGKYLGGTSGMNAMGYVRGSTEDYDNWASLVGDDGWSAESMQRYMRKHQNFEPVEADLGRDIRFEAKFHGTDGPIHTSFNEASLPIEFDFVKAFEEVTGIHEKAIDPWSGNHLGMHHVLATITRKGPKKGKRSYAAEAYYAPNHTRPNLKVLCEARVENLLLNGENKVTGVRITRSGQSYQVRVAREVVLSAGSVHSPHILELSGIGDPAILKSAGIPCKVKNAAIGANLQDHPVSFVNWEVNSNVTTGDFLRQVPEAMQAAIKQYADTKDGPLAAAPNIMGFYSAKSLLSEEELQNVLQSIRAISPTTEFHAKQLQQVIDNLNDKNASNIQIVLVPSMMNPEADPKNLSNLFTTIPNPEKIGITAVVGVQNPISRGYIHVKSSDPSQPPIIQPNWLTQEADAILLGAALRMANQIGQSRHLRESISSRLFPRPNVNLQDLHQAKEAAHDVVTTMYHLCGTVALGAATDARLRVRGAQGLRVADASIFPNNVSGNIQASVYAVAEKAADLIKEDWAVEDQPLRAKI</sequence>
<feature type="binding site" evidence="6">
    <location>
        <position position="170"/>
    </location>
    <ligand>
        <name>FAD</name>
        <dbReference type="ChEBI" id="CHEBI:57692"/>
    </ligand>
</feature>
<dbReference type="Gene3D" id="3.30.560.10">
    <property type="entry name" value="Glucose Oxidase, domain 3"/>
    <property type="match status" value="1"/>
</dbReference>
<dbReference type="Proteomes" id="UP001147695">
    <property type="component" value="Unassembled WGS sequence"/>
</dbReference>
<evidence type="ECO:0000256" key="3">
    <source>
        <dbReference type="ARBA" id="ARBA00010790"/>
    </source>
</evidence>
<dbReference type="PANTHER" id="PTHR11552">
    <property type="entry name" value="GLUCOSE-METHANOL-CHOLINE GMC OXIDOREDUCTASE"/>
    <property type="match status" value="1"/>
</dbReference>
<dbReference type="GO" id="GO:0005737">
    <property type="term" value="C:cytoplasm"/>
    <property type="evidence" value="ECO:0007669"/>
    <property type="project" value="UniProtKB-SubCell"/>
</dbReference>
<evidence type="ECO:0000256" key="5">
    <source>
        <dbReference type="ARBA" id="ARBA00022512"/>
    </source>
</evidence>
<accession>A0A9W9QGC5</accession>
<dbReference type="PIRSF" id="PIRSF000137">
    <property type="entry name" value="Alcohol_oxidase"/>
    <property type="match status" value="1"/>
</dbReference>
<feature type="binding site" evidence="6">
    <location>
        <position position="319"/>
    </location>
    <ligand>
        <name>FAD</name>
        <dbReference type="ChEBI" id="CHEBI:57692"/>
    </ligand>
</feature>
<evidence type="ECO:0000256" key="7">
    <source>
        <dbReference type="RuleBase" id="RU003968"/>
    </source>
</evidence>
<evidence type="ECO:0000313" key="10">
    <source>
        <dbReference type="EMBL" id="KAJ5335498.1"/>
    </source>
</evidence>
<dbReference type="Pfam" id="PF05199">
    <property type="entry name" value="GMC_oxred_C"/>
    <property type="match status" value="1"/>
</dbReference>
<keyword evidence="7" id="KW-0285">Flavoprotein</keyword>
<dbReference type="AlphaFoldDB" id="A0A9W9QGC5"/>
<evidence type="ECO:0000259" key="9">
    <source>
        <dbReference type="PROSITE" id="PS00624"/>
    </source>
</evidence>
<dbReference type="EMBL" id="JAPZBQ010000004">
    <property type="protein sequence ID" value="KAJ5335498.1"/>
    <property type="molecule type" value="Genomic_DNA"/>
</dbReference>
<dbReference type="PROSITE" id="PS00623">
    <property type="entry name" value="GMC_OXRED_1"/>
    <property type="match status" value="1"/>
</dbReference>
<comment type="caution">
    <text evidence="10">The sequence shown here is derived from an EMBL/GenBank/DDBJ whole genome shotgun (WGS) entry which is preliminary data.</text>
</comment>
<dbReference type="InterPro" id="IPR007867">
    <property type="entry name" value="GMC_OxRtase_C"/>
</dbReference>
<dbReference type="GO" id="GO:0050660">
    <property type="term" value="F:flavin adenine dinucleotide binding"/>
    <property type="evidence" value="ECO:0007669"/>
    <property type="project" value="InterPro"/>
</dbReference>
<feature type="domain" description="Glucose-methanol-choline oxidoreductase N-terminal" evidence="8">
    <location>
        <begin position="164"/>
        <end position="187"/>
    </location>
</feature>
<comment type="cofactor">
    <cofactor evidence="6">
        <name>FAD</name>
        <dbReference type="ChEBI" id="CHEBI:57692"/>
    </cofactor>
</comment>
<evidence type="ECO:0000256" key="6">
    <source>
        <dbReference type="PIRSR" id="PIRSR000137-2"/>
    </source>
</evidence>
<comment type="subcellular location">
    <subcellularLocation>
        <location evidence="2">Cytoplasm</location>
    </subcellularLocation>
    <subcellularLocation>
        <location evidence="1">Secreted</location>
        <location evidence="1">Cell wall</location>
    </subcellularLocation>
</comment>
<evidence type="ECO:0000313" key="11">
    <source>
        <dbReference type="Proteomes" id="UP001147695"/>
    </source>
</evidence>
<dbReference type="Pfam" id="PF00732">
    <property type="entry name" value="GMC_oxred_N"/>
    <property type="match status" value="1"/>
</dbReference>
<dbReference type="InterPro" id="IPR036188">
    <property type="entry name" value="FAD/NAD-bd_sf"/>
</dbReference>
<proteinExistence type="inferred from homology"/>
<comment type="similarity">
    <text evidence="3 7">Belongs to the GMC oxidoreductase family.</text>
</comment>
<evidence type="ECO:0000256" key="2">
    <source>
        <dbReference type="ARBA" id="ARBA00004496"/>
    </source>
</evidence>
<keyword evidence="6 7" id="KW-0274">FAD</keyword>
<keyword evidence="4" id="KW-0963">Cytoplasm</keyword>
<evidence type="ECO:0000256" key="1">
    <source>
        <dbReference type="ARBA" id="ARBA00004191"/>
    </source>
</evidence>
<reference evidence="10" key="2">
    <citation type="journal article" date="2023" name="IMA Fungus">
        <title>Comparative genomic study of the Penicillium genus elucidates a diverse pangenome and 15 lateral gene transfer events.</title>
        <authorList>
            <person name="Petersen C."/>
            <person name="Sorensen T."/>
            <person name="Nielsen M.R."/>
            <person name="Sondergaard T.E."/>
            <person name="Sorensen J.L."/>
            <person name="Fitzpatrick D.A."/>
            <person name="Frisvad J.C."/>
            <person name="Nielsen K.L."/>
        </authorList>
    </citation>
    <scope>NUCLEOTIDE SEQUENCE</scope>
    <source>
        <strain evidence="10">IBT 35673</strain>
    </source>
</reference>
<evidence type="ECO:0000259" key="8">
    <source>
        <dbReference type="PROSITE" id="PS00623"/>
    </source>
</evidence>
<protein>
    <recommendedName>
        <fullName evidence="8 9">Glucose-methanol-choline oxidoreductase N-terminal domain-containing protein</fullName>
    </recommendedName>
</protein>